<dbReference type="PANTHER" id="PTHR24198">
    <property type="entry name" value="ANKYRIN REPEAT AND PROTEIN KINASE DOMAIN-CONTAINING PROTEIN"/>
    <property type="match status" value="1"/>
</dbReference>
<keyword evidence="5" id="KW-1185">Reference proteome</keyword>
<feature type="repeat" description="ANK" evidence="3">
    <location>
        <begin position="41"/>
        <end position="73"/>
    </location>
</feature>
<feature type="repeat" description="ANK" evidence="3">
    <location>
        <begin position="298"/>
        <end position="331"/>
    </location>
</feature>
<dbReference type="Proteomes" id="UP000002358">
    <property type="component" value="Chromosome 4"/>
</dbReference>
<feature type="repeat" description="ANK" evidence="3">
    <location>
        <begin position="126"/>
        <end position="158"/>
    </location>
</feature>
<dbReference type="RefSeq" id="XP_031786422.1">
    <property type="nucleotide sequence ID" value="XM_031930562.1"/>
</dbReference>
<dbReference type="SMR" id="A0A7M7QF18"/>
<keyword evidence="1" id="KW-0677">Repeat</keyword>
<dbReference type="Pfam" id="PF00023">
    <property type="entry name" value="Ank"/>
    <property type="match status" value="1"/>
</dbReference>
<evidence type="ECO:0000256" key="3">
    <source>
        <dbReference type="PROSITE-ProRule" id="PRU00023"/>
    </source>
</evidence>
<organism evidence="4 5">
    <name type="scientific">Nasonia vitripennis</name>
    <name type="common">Parasitic wasp</name>
    <dbReference type="NCBI Taxonomy" id="7425"/>
    <lineage>
        <taxon>Eukaryota</taxon>
        <taxon>Metazoa</taxon>
        <taxon>Ecdysozoa</taxon>
        <taxon>Arthropoda</taxon>
        <taxon>Hexapoda</taxon>
        <taxon>Insecta</taxon>
        <taxon>Pterygota</taxon>
        <taxon>Neoptera</taxon>
        <taxon>Endopterygota</taxon>
        <taxon>Hymenoptera</taxon>
        <taxon>Apocrita</taxon>
        <taxon>Proctotrupomorpha</taxon>
        <taxon>Chalcidoidea</taxon>
        <taxon>Pteromalidae</taxon>
        <taxon>Pteromalinae</taxon>
        <taxon>Nasonia</taxon>
    </lineage>
</organism>
<dbReference type="InParanoid" id="A0A7M7QF18"/>
<name>A0A7M7QF18_NASVI</name>
<protein>
    <submittedName>
        <fullName evidence="4">Uncharacterized protein</fullName>
    </submittedName>
</protein>
<sequence>MYSNPKYKYNMLNLAVETNDWAGVEALLSKYPSHVNLALEDGRTPLHTAIAKNNIEMMKILLHHKASVNRDPSRRTETPSPLWLAMLQWHDHQAAELLIRWGADVNERCDTSLINGEAQQYYDYDAQTTFLHVAVHRLDASLARLLMDHGADLSARNAKDRTALFVALVGGCPADLVLEMLNRGTRHELAHADNMQRTYLHSVIGAGHEELTELLLAQPEVDTTLLHYTGKTMLHFAADARSESVSTARWLLERRVPLDARDRIFQNSPLHSTLRTGKSAMAKLLIERGADVNARNGDGLRPLHLAVTGRCSLDALELLLAKGAELQQPTPSGQTALHLACNEGREEGIKTLLLRGADPLAKDDVGRTPFQMIKRQATGATWQMIRRLAALRMVEGRQIDEQDERLIDRTSYMQEHYIACKRELQRMRKFKVYNDVTLFFIFAASDERLGMLMRNEEFLASFQARYVDQQYNSYNDYISAKFERAEKKLRWICAVESHLCEIFSAHLTYAAIENLAKFVSVKDLPGCKL</sequence>
<evidence type="ECO:0000256" key="1">
    <source>
        <dbReference type="ARBA" id="ARBA00022737"/>
    </source>
</evidence>
<evidence type="ECO:0000256" key="2">
    <source>
        <dbReference type="ARBA" id="ARBA00023043"/>
    </source>
</evidence>
<dbReference type="Gene3D" id="1.25.40.20">
    <property type="entry name" value="Ankyrin repeat-containing domain"/>
    <property type="match status" value="3"/>
</dbReference>
<dbReference type="PROSITE" id="PS50088">
    <property type="entry name" value="ANK_REPEAT"/>
    <property type="match status" value="6"/>
</dbReference>
<feature type="repeat" description="ANK" evidence="3">
    <location>
        <begin position="332"/>
        <end position="364"/>
    </location>
</feature>
<reference evidence="4" key="1">
    <citation type="submission" date="2021-01" db="UniProtKB">
        <authorList>
            <consortium name="EnsemblMetazoa"/>
        </authorList>
    </citation>
    <scope>IDENTIFICATION</scope>
</reference>
<keyword evidence="2 3" id="KW-0040">ANK repeat</keyword>
<dbReference type="KEGG" id="nvi:103315632"/>
<dbReference type="OrthoDB" id="2384350at2759"/>
<dbReference type="PROSITE" id="PS50297">
    <property type="entry name" value="ANK_REP_REGION"/>
    <property type="match status" value="4"/>
</dbReference>
<dbReference type="InterPro" id="IPR002110">
    <property type="entry name" value="Ankyrin_rpt"/>
</dbReference>
<dbReference type="PANTHER" id="PTHR24198:SF165">
    <property type="entry name" value="ANKYRIN REPEAT-CONTAINING PROTEIN-RELATED"/>
    <property type="match status" value="1"/>
</dbReference>
<dbReference type="Pfam" id="PF12796">
    <property type="entry name" value="Ank_2"/>
    <property type="match status" value="2"/>
</dbReference>
<dbReference type="EnsemblMetazoa" id="XM_031930562">
    <property type="protein sequence ID" value="XP_031786422"/>
    <property type="gene ID" value="LOC103315632"/>
</dbReference>
<dbReference type="InterPro" id="IPR036770">
    <property type="entry name" value="Ankyrin_rpt-contain_sf"/>
</dbReference>
<dbReference type="SUPFAM" id="SSF48403">
    <property type="entry name" value="Ankyrin repeat"/>
    <property type="match status" value="1"/>
</dbReference>
<accession>A0A7M7QF18</accession>
<evidence type="ECO:0000313" key="5">
    <source>
        <dbReference type="Proteomes" id="UP000002358"/>
    </source>
</evidence>
<dbReference type="PRINTS" id="PR01415">
    <property type="entry name" value="ANKYRIN"/>
</dbReference>
<proteinExistence type="predicted"/>
<dbReference type="AlphaFoldDB" id="A0A7M7QF18"/>
<feature type="repeat" description="ANK" evidence="3">
    <location>
        <begin position="229"/>
        <end position="263"/>
    </location>
</feature>
<dbReference type="SMART" id="SM00248">
    <property type="entry name" value="ANK"/>
    <property type="match status" value="10"/>
</dbReference>
<feature type="repeat" description="ANK" evidence="3">
    <location>
        <begin position="265"/>
        <end position="297"/>
    </location>
</feature>
<dbReference type="GeneID" id="103315632"/>
<evidence type="ECO:0000313" key="4">
    <source>
        <dbReference type="EnsemblMetazoa" id="XP_031786422"/>
    </source>
</evidence>